<dbReference type="EMBL" id="KI278568">
    <property type="protein sequence ID" value="ESA19109.1"/>
    <property type="molecule type" value="Genomic_DNA"/>
</dbReference>
<dbReference type="Proteomes" id="UP000018888">
    <property type="component" value="Unassembled WGS sequence"/>
</dbReference>
<evidence type="ECO:0000313" key="1">
    <source>
        <dbReference type="EMBL" id="ESA19109.1"/>
    </source>
</evidence>
<dbReference type="EMBL" id="AUPC02000210">
    <property type="protein sequence ID" value="POG65596.1"/>
    <property type="molecule type" value="Genomic_DNA"/>
</dbReference>
<name>U9UFC5_RHIID</name>
<gene>
    <name evidence="2" type="ORF">GLOIN_2v1781558</name>
    <name evidence="1" type="ORF">GLOINDRAFT_19949</name>
</gene>
<accession>U9UFC5</accession>
<organism evidence="1">
    <name type="scientific">Rhizophagus irregularis (strain DAOM 181602 / DAOM 197198 / MUCL 43194)</name>
    <name type="common">Arbuscular mycorrhizal fungus</name>
    <name type="synonym">Glomus intraradices</name>
    <dbReference type="NCBI Taxonomy" id="747089"/>
    <lineage>
        <taxon>Eukaryota</taxon>
        <taxon>Fungi</taxon>
        <taxon>Fungi incertae sedis</taxon>
        <taxon>Mucoromycota</taxon>
        <taxon>Glomeromycotina</taxon>
        <taxon>Glomeromycetes</taxon>
        <taxon>Glomerales</taxon>
        <taxon>Glomeraceae</taxon>
        <taxon>Rhizophagus</taxon>
    </lineage>
</organism>
<proteinExistence type="predicted"/>
<dbReference type="VEuPathDB" id="FungiDB:RhiirFUN_003120"/>
<dbReference type="HOGENOM" id="CLU_138715_0_0_1"/>
<reference evidence="2 3" key="1">
    <citation type="journal article" date="2013" name="Proc. Natl. Acad. Sci. U.S.A.">
        <title>Genome of an arbuscular mycorrhizal fungus provides insight into the oldest plant symbiosis.</title>
        <authorList>
            <person name="Tisserant E."/>
            <person name="Malbreil M."/>
            <person name="Kuo A."/>
            <person name="Kohler A."/>
            <person name="Symeonidi A."/>
            <person name="Balestrini R."/>
            <person name="Charron P."/>
            <person name="Duensing N."/>
            <person name="Frei Dit Frey N."/>
            <person name="Gianinazzi-Pearson V."/>
            <person name="Gilbert L.B."/>
            <person name="Handa Y."/>
            <person name="Herr J.R."/>
            <person name="Hijri M."/>
            <person name="Koul R."/>
            <person name="Kawaguchi M."/>
            <person name="Krajinski F."/>
            <person name="Lammers P.J."/>
            <person name="Masclaux F.G."/>
            <person name="Murat C."/>
            <person name="Morin E."/>
            <person name="Ndikumana S."/>
            <person name="Pagni M."/>
            <person name="Petitpierre D."/>
            <person name="Requena N."/>
            <person name="Rosikiewicz P."/>
            <person name="Riley R."/>
            <person name="Saito K."/>
            <person name="San Clemente H."/>
            <person name="Shapiro H."/>
            <person name="van Tuinen D."/>
            <person name="Becard G."/>
            <person name="Bonfante P."/>
            <person name="Paszkowski U."/>
            <person name="Shachar-Hill Y.Y."/>
            <person name="Tuskan G.A."/>
            <person name="Young P.W."/>
            <person name="Sanders I.R."/>
            <person name="Henrissat B."/>
            <person name="Rensing S.A."/>
            <person name="Grigoriev I.V."/>
            <person name="Corradi N."/>
            <person name="Roux C."/>
            <person name="Martin F."/>
        </authorList>
    </citation>
    <scope>NUCLEOTIDE SEQUENCE [LARGE SCALE GENOMIC DNA]</scope>
    <source>
        <strain evidence="3">DAOM 181602 / DAOM 197198 / MUCL 43194</strain>
        <strain evidence="2">DAOM 197198</strain>
    </source>
</reference>
<dbReference type="AlphaFoldDB" id="U9UFC5"/>
<keyword evidence="3" id="KW-1185">Reference proteome</keyword>
<reference evidence="1" key="2">
    <citation type="submission" date="2013-07" db="EMBL/GenBank/DDBJ databases">
        <title>The genome of an arbuscular mycorrhizal fungus provides insights into the evolution of the oldest plant symbiosis.</title>
        <authorList>
            <consortium name="DOE Joint Genome Institute"/>
            <person name="Tisserant E."/>
            <person name="Malbreil M."/>
            <person name="Kuo A."/>
            <person name="Kohler A."/>
            <person name="Symeonidi A."/>
            <person name="Balestrini R."/>
            <person name="Charron P."/>
            <person name="Duensing N."/>
            <person name="Frei-dit-Frey N."/>
            <person name="Gianinazzi-Pearson V."/>
            <person name="Gilbert B."/>
            <person name="Handa Y."/>
            <person name="Hijri M."/>
            <person name="Kaul R."/>
            <person name="Kawaguchi M."/>
            <person name="Krajinski F."/>
            <person name="Lammers P."/>
            <person name="Lapierre D."/>
            <person name="Masclaux F.G."/>
            <person name="Murat C."/>
            <person name="Morin E."/>
            <person name="Ndikumana S."/>
            <person name="Pagni M."/>
            <person name="Petitpierre D."/>
            <person name="Requena N."/>
            <person name="Rosikiewicz P."/>
            <person name="Riley R."/>
            <person name="Saito K."/>
            <person name="San Clemente H."/>
            <person name="Shapiro H."/>
            <person name="van Tuinen D."/>
            <person name="Becard G."/>
            <person name="Bonfante P."/>
            <person name="Paszkowski U."/>
            <person name="Shachar-Hill Y."/>
            <person name="Young J.P."/>
            <person name="Sanders I.R."/>
            <person name="Henrissat B."/>
            <person name="Rensing S.A."/>
            <person name="Grigoriev I.V."/>
            <person name="Corradi N."/>
            <person name="Roux C."/>
            <person name="Martin F."/>
        </authorList>
    </citation>
    <scope>NUCLEOTIDE SEQUENCE</scope>
    <source>
        <strain evidence="1">DAOM 197198</strain>
    </source>
</reference>
<reference evidence="2 3" key="3">
    <citation type="journal article" date="2018" name="New Phytol.">
        <title>High intraspecific genome diversity in the model arbuscular mycorrhizal symbiont Rhizophagus irregularis.</title>
        <authorList>
            <person name="Chen E.C.H."/>
            <person name="Morin E."/>
            <person name="Beaudet D."/>
            <person name="Noel J."/>
            <person name="Yildirir G."/>
            <person name="Ndikumana S."/>
            <person name="Charron P."/>
            <person name="St-Onge C."/>
            <person name="Giorgi J."/>
            <person name="Kruger M."/>
            <person name="Marton T."/>
            <person name="Ropars J."/>
            <person name="Grigoriev I.V."/>
            <person name="Hainaut M."/>
            <person name="Henrissat B."/>
            <person name="Roux C."/>
            <person name="Martin F."/>
            <person name="Corradi N."/>
        </authorList>
    </citation>
    <scope>NUCLEOTIDE SEQUENCE [LARGE SCALE GENOMIC DNA]</scope>
    <source>
        <strain evidence="3">DAOM 181602 / DAOM 197198 / MUCL 43194</strain>
        <strain evidence="2">DAOM 197198</strain>
    </source>
</reference>
<sequence>MKADYMFTKLEELSAVAQFGTVSVCGVELGKSLSDKDVEQEEYDMNLKPAEIKKKKVLNFNNVTFDEWTNTYVSDILQKIEPIKENRWKDSQRHNNSMKECTCGLEKLGRLETKVSGYKFEVKKFEGDTLFDIIKTEKSYHYLEARTYLLKKISFMTSIDKF</sequence>
<evidence type="ECO:0000313" key="2">
    <source>
        <dbReference type="EMBL" id="POG65596.1"/>
    </source>
</evidence>
<evidence type="ECO:0000313" key="3">
    <source>
        <dbReference type="Proteomes" id="UP000018888"/>
    </source>
</evidence>
<protein>
    <submittedName>
        <fullName evidence="1">Uncharacterized protein</fullName>
    </submittedName>
</protein>